<evidence type="ECO:0000256" key="5">
    <source>
        <dbReference type="ARBA" id="ARBA00022989"/>
    </source>
</evidence>
<dbReference type="Pfam" id="PF00892">
    <property type="entry name" value="EamA"/>
    <property type="match status" value="2"/>
</dbReference>
<feature type="transmembrane region" description="Helical" evidence="7">
    <location>
        <begin position="164"/>
        <end position="180"/>
    </location>
</feature>
<protein>
    <submittedName>
        <fullName evidence="9">DMT family transporter</fullName>
    </submittedName>
</protein>
<accession>A0A9D2QU77</accession>
<feature type="transmembrane region" description="Helical" evidence="7">
    <location>
        <begin position="252"/>
        <end position="272"/>
    </location>
</feature>
<keyword evidence="4 7" id="KW-0812">Transmembrane</keyword>
<keyword evidence="6 7" id="KW-0472">Membrane</keyword>
<evidence type="ECO:0000256" key="3">
    <source>
        <dbReference type="ARBA" id="ARBA00022475"/>
    </source>
</evidence>
<evidence type="ECO:0000256" key="4">
    <source>
        <dbReference type="ARBA" id="ARBA00022692"/>
    </source>
</evidence>
<evidence type="ECO:0000256" key="7">
    <source>
        <dbReference type="SAM" id="Phobius"/>
    </source>
</evidence>
<comment type="subcellular location">
    <subcellularLocation>
        <location evidence="1">Cell membrane</location>
        <topology evidence="1">Multi-pass membrane protein</topology>
    </subcellularLocation>
</comment>
<organism evidence="9 10">
    <name type="scientific">Candidatus Blautia avicola</name>
    <dbReference type="NCBI Taxonomy" id="2838483"/>
    <lineage>
        <taxon>Bacteria</taxon>
        <taxon>Bacillati</taxon>
        <taxon>Bacillota</taxon>
        <taxon>Clostridia</taxon>
        <taxon>Lachnospirales</taxon>
        <taxon>Lachnospiraceae</taxon>
        <taxon>Blautia</taxon>
    </lineage>
</organism>
<gene>
    <name evidence="9" type="ORF">H9914_11895</name>
</gene>
<evidence type="ECO:0000256" key="1">
    <source>
        <dbReference type="ARBA" id="ARBA00004651"/>
    </source>
</evidence>
<feature type="transmembrane region" description="Helical" evidence="7">
    <location>
        <begin position="223"/>
        <end position="240"/>
    </location>
</feature>
<evidence type="ECO:0000256" key="6">
    <source>
        <dbReference type="ARBA" id="ARBA00023136"/>
    </source>
</evidence>
<feature type="domain" description="EamA" evidence="8">
    <location>
        <begin position="10"/>
        <end position="151"/>
    </location>
</feature>
<reference evidence="9" key="1">
    <citation type="journal article" date="2021" name="PeerJ">
        <title>Extensive microbial diversity within the chicken gut microbiome revealed by metagenomics and culture.</title>
        <authorList>
            <person name="Gilroy R."/>
            <person name="Ravi A."/>
            <person name="Getino M."/>
            <person name="Pursley I."/>
            <person name="Horton D.L."/>
            <person name="Alikhan N.F."/>
            <person name="Baker D."/>
            <person name="Gharbi K."/>
            <person name="Hall N."/>
            <person name="Watson M."/>
            <person name="Adriaenssens E.M."/>
            <person name="Foster-Nyarko E."/>
            <person name="Jarju S."/>
            <person name="Secka A."/>
            <person name="Antonio M."/>
            <person name="Oren A."/>
            <person name="Chaudhuri R.R."/>
            <person name="La Ragione R."/>
            <person name="Hildebrand F."/>
            <person name="Pallen M.J."/>
        </authorList>
    </citation>
    <scope>NUCLEOTIDE SEQUENCE</scope>
    <source>
        <strain evidence="9">ChiBcec6-4105</strain>
    </source>
</reference>
<comment type="caution">
    <text evidence="9">The sequence shown here is derived from an EMBL/GenBank/DDBJ whole genome shotgun (WGS) entry which is preliminary data.</text>
</comment>
<dbReference type="PANTHER" id="PTHR42920:SF5">
    <property type="entry name" value="EAMA DOMAIN-CONTAINING PROTEIN"/>
    <property type="match status" value="1"/>
</dbReference>
<dbReference type="Proteomes" id="UP000823892">
    <property type="component" value="Unassembled WGS sequence"/>
</dbReference>
<feature type="transmembrane region" description="Helical" evidence="7">
    <location>
        <begin position="278"/>
        <end position="297"/>
    </location>
</feature>
<comment type="similarity">
    <text evidence="2">Belongs to the EamA transporter family.</text>
</comment>
<feature type="transmembrane region" description="Helical" evidence="7">
    <location>
        <begin position="79"/>
        <end position="99"/>
    </location>
</feature>
<evidence type="ECO:0000313" key="10">
    <source>
        <dbReference type="Proteomes" id="UP000823892"/>
    </source>
</evidence>
<proteinExistence type="inferred from homology"/>
<dbReference type="InterPro" id="IPR000620">
    <property type="entry name" value="EamA_dom"/>
</dbReference>
<evidence type="ECO:0000256" key="2">
    <source>
        <dbReference type="ARBA" id="ARBA00007362"/>
    </source>
</evidence>
<feature type="transmembrane region" description="Helical" evidence="7">
    <location>
        <begin position="39"/>
        <end position="58"/>
    </location>
</feature>
<dbReference type="EMBL" id="DWUY01000270">
    <property type="protein sequence ID" value="HJD29678.1"/>
    <property type="molecule type" value="Genomic_DNA"/>
</dbReference>
<evidence type="ECO:0000313" key="9">
    <source>
        <dbReference type="EMBL" id="HJD29678.1"/>
    </source>
</evidence>
<evidence type="ECO:0000259" key="8">
    <source>
        <dbReference type="Pfam" id="PF00892"/>
    </source>
</evidence>
<name>A0A9D2QU77_9FIRM</name>
<sequence>MSAKHSKNFILLFLTALIWGVAFVAQSVAMDYIGPYTFNAVRSLLGGIVLVPCVVLFGQKKKAVKDGDPAKGTSIDRPGDVITGGLLCGIMLFLSTTLQQVGIQYTTVAKAGFITALYIILVPILGIFLKKRVSFQIWISVVIAIIGLYLLCMKGSFYLGQGDFLMLVCSLCFALHILVIDRFTDKVSGVKLSCIQFFVCGLLSCVLMFLFEKPDVSDILSAWLPIVYAGVFSSGVAYTLQIIGQKGTDPTIASLILSLESVVSVLAGWIILGQSLTPREILGCLLMFGAIILAQVAPDQKAASS</sequence>
<dbReference type="GO" id="GO:0005886">
    <property type="term" value="C:plasma membrane"/>
    <property type="evidence" value="ECO:0007669"/>
    <property type="project" value="UniProtKB-SubCell"/>
</dbReference>
<feature type="transmembrane region" description="Helical" evidence="7">
    <location>
        <begin position="192"/>
        <end position="211"/>
    </location>
</feature>
<dbReference type="AlphaFoldDB" id="A0A9D2QU77"/>
<dbReference type="InterPro" id="IPR051258">
    <property type="entry name" value="Diverse_Substrate_Transporter"/>
</dbReference>
<keyword evidence="3" id="KW-1003">Cell membrane</keyword>
<dbReference type="Gene3D" id="1.10.3730.20">
    <property type="match status" value="1"/>
</dbReference>
<feature type="domain" description="EamA" evidence="8">
    <location>
        <begin position="162"/>
        <end position="293"/>
    </location>
</feature>
<dbReference type="SUPFAM" id="SSF103481">
    <property type="entry name" value="Multidrug resistance efflux transporter EmrE"/>
    <property type="match status" value="2"/>
</dbReference>
<feature type="transmembrane region" description="Helical" evidence="7">
    <location>
        <begin position="111"/>
        <end position="129"/>
    </location>
</feature>
<dbReference type="InterPro" id="IPR037185">
    <property type="entry name" value="EmrE-like"/>
</dbReference>
<reference evidence="9" key="2">
    <citation type="submission" date="2021-04" db="EMBL/GenBank/DDBJ databases">
        <authorList>
            <person name="Gilroy R."/>
        </authorList>
    </citation>
    <scope>NUCLEOTIDE SEQUENCE</scope>
    <source>
        <strain evidence="9">ChiBcec6-4105</strain>
    </source>
</reference>
<dbReference type="PANTHER" id="PTHR42920">
    <property type="entry name" value="OS03G0707200 PROTEIN-RELATED"/>
    <property type="match status" value="1"/>
</dbReference>
<feature type="transmembrane region" description="Helical" evidence="7">
    <location>
        <begin position="136"/>
        <end position="158"/>
    </location>
</feature>
<keyword evidence="5 7" id="KW-1133">Transmembrane helix</keyword>